<dbReference type="Proteomes" id="UP000009011">
    <property type="component" value="Chromosome"/>
</dbReference>
<evidence type="ECO:0000313" key="3">
    <source>
        <dbReference type="EMBL" id="AFN74025.1"/>
    </source>
</evidence>
<feature type="transmembrane region" description="Helical" evidence="1">
    <location>
        <begin position="144"/>
        <end position="166"/>
    </location>
</feature>
<accession>I6Z4G0</accession>
<evidence type="ECO:0000313" key="4">
    <source>
        <dbReference type="Proteomes" id="UP000009011"/>
    </source>
</evidence>
<protein>
    <recommendedName>
        <fullName evidence="2">DUF2231 domain-containing protein</fullName>
    </recommendedName>
</protein>
<evidence type="ECO:0000256" key="1">
    <source>
        <dbReference type="SAM" id="Phobius"/>
    </source>
</evidence>
<dbReference type="RefSeq" id="WP_014855461.1">
    <property type="nucleotide sequence ID" value="NC_018178.1"/>
</dbReference>
<feature type="transmembrane region" description="Helical" evidence="1">
    <location>
        <begin position="80"/>
        <end position="99"/>
    </location>
</feature>
<dbReference type="AlphaFoldDB" id="I6Z4G0"/>
<evidence type="ECO:0000259" key="2">
    <source>
        <dbReference type="Pfam" id="PF09990"/>
    </source>
</evidence>
<proteinExistence type="predicted"/>
<feature type="transmembrane region" description="Helical" evidence="1">
    <location>
        <begin position="106"/>
        <end position="124"/>
    </location>
</feature>
<dbReference type="eggNOG" id="COG4244">
    <property type="taxonomic scope" value="Bacteria"/>
</dbReference>
<dbReference type="OrthoDB" id="1099022at2"/>
<keyword evidence="4" id="KW-1185">Reference proteome</keyword>
<keyword evidence="1" id="KW-0472">Membrane</keyword>
<gene>
    <name evidence="3" type="ordered locus">MROS_0783</name>
</gene>
<feature type="domain" description="DUF2231" evidence="2">
    <location>
        <begin position="76"/>
        <end position="194"/>
    </location>
</feature>
<dbReference type="Pfam" id="PF09990">
    <property type="entry name" value="DUF2231"/>
    <property type="match status" value="1"/>
</dbReference>
<dbReference type="STRING" id="1191523.MROS_0783"/>
<keyword evidence="1" id="KW-1133">Transmembrane helix</keyword>
<dbReference type="KEGG" id="mro:MROS_0783"/>
<keyword evidence="1" id="KW-0812">Transmembrane</keyword>
<dbReference type="InterPro" id="IPR019251">
    <property type="entry name" value="DUF2231_TM"/>
</dbReference>
<dbReference type="PATRIC" id="fig|1191523.3.peg.823"/>
<name>I6Z4G0_MELRP</name>
<organism evidence="3 4">
    <name type="scientific">Melioribacter roseus (strain DSM 23840 / JCM 17771 / VKM B-2668 / P3M-2)</name>
    <dbReference type="NCBI Taxonomy" id="1191523"/>
    <lineage>
        <taxon>Bacteria</taxon>
        <taxon>Pseudomonadati</taxon>
        <taxon>Ignavibacteriota</taxon>
        <taxon>Ignavibacteria</taxon>
        <taxon>Ignavibacteriales</taxon>
        <taxon>Melioribacteraceae</taxon>
        <taxon>Melioribacter</taxon>
    </lineage>
</organism>
<reference evidence="3 4" key="1">
    <citation type="journal article" date="2013" name="PLoS ONE">
        <title>Genomic analysis of Melioribacter roseus, facultatively anaerobic organotrophic bacterium representing a novel deep lineage within Bacteriodetes/Chlorobi group.</title>
        <authorList>
            <person name="Kadnikov V.V."/>
            <person name="Mardanov A.V."/>
            <person name="Podosokorskaya O.A."/>
            <person name="Gavrilov S.N."/>
            <person name="Kublanov I.V."/>
            <person name="Beletsky A.V."/>
            <person name="Bonch-Osmolovskaya E.A."/>
            <person name="Ravin N.V."/>
        </authorList>
    </citation>
    <scope>NUCLEOTIDE SEQUENCE [LARGE SCALE GENOMIC DNA]</scope>
    <source>
        <strain evidence="4">JCM 17771 / P3M-2</strain>
    </source>
</reference>
<sequence length="195" mass="21547">MNKLKVLIILLAPILITAHEGHQNSKPDTVTTVNGDTIAINGKPVSALAEKPNANGSEAEEKTFELDIRKSLFSHLHNKLVHFPIAFSLAALLLMFFYLKDERYRPALLALVSLAFLTAVGAYFTGEQQKAAFENTSRWWVADLHELFGIITSVTILFWLISLLSVRYKKITIILSLVVAALVFVTGFLGGTLAH</sequence>
<dbReference type="HOGENOM" id="CLU_1394904_0_0_10"/>
<feature type="transmembrane region" description="Helical" evidence="1">
    <location>
        <begin position="173"/>
        <end position="194"/>
    </location>
</feature>
<dbReference type="EMBL" id="CP003557">
    <property type="protein sequence ID" value="AFN74025.1"/>
    <property type="molecule type" value="Genomic_DNA"/>
</dbReference>